<evidence type="ECO:0000256" key="1">
    <source>
        <dbReference type="ARBA" id="ARBA00007031"/>
    </source>
</evidence>
<dbReference type="GO" id="GO:0006355">
    <property type="term" value="P:regulation of DNA-templated transcription"/>
    <property type="evidence" value="ECO:0007669"/>
    <property type="project" value="InterPro"/>
</dbReference>
<evidence type="ECO:0000313" key="4">
    <source>
        <dbReference type="Proteomes" id="UP000019140"/>
    </source>
</evidence>
<dbReference type="GO" id="GO:0008270">
    <property type="term" value="F:zinc ion binding"/>
    <property type="evidence" value="ECO:0007669"/>
    <property type="project" value="InterPro"/>
</dbReference>
<evidence type="ECO:0000313" key="3">
    <source>
        <dbReference type="EMBL" id="ETW95352.1"/>
    </source>
</evidence>
<dbReference type="Pfam" id="PF05443">
    <property type="entry name" value="ROS_MUCR"/>
    <property type="match status" value="1"/>
</dbReference>
<dbReference type="InterPro" id="IPR041920">
    <property type="entry name" value="ROS/MUCR_sf"/>
</dbReference>
<dbReference type="AlphaFoldDB" id="W4LBK2"/>
<keyword evidence="4" id="KW-1185">Reference proteome</keyword>
<dbReference type="HOGENOM" id="CLU_106247_3_0_7"/>
<feature type="compositionally biased region" description="Basic residues" evidence="2">
    <location>
        <begin position="134"/>
        <end position="145"/>
    </location>
</feature>
<reference evidence="3 4" key="1">
    <citation type="journal article" date="2014" name="Nature">
        <title>An environmental bacterial taxon with a large and distinct metabolic repertoire.</title>
        <authorList>
            <person name="Wilson M.C."/>
            <person name="Mori T."/>
            <person name="Ruckert C."/>
            <person name="Uria A.R."/>
            <person name="Helf M.J."/>
            <person name="Takada K."/>
            <person name="Gernert C."/>
            <person name="Steffens U.A."/>
            <person name="Heycke N."/>
            <person name="Schmitt S."/>
            <person name="Rinke C."/>
            <person name="Helfrich E.J."/>
            <person name="Brachmann A.O."/>
            <person name="Gurgui C."/>
            <person name="Wakimoto T."/>
            <person name="Kracht M."/>
            <person name="Crusemann M."/>
            <person name="Hentschel U."/>
            <person name="Abe I."/>
            <person name="Matsunaga S."/>
            <person name="Kalinowski J."/>
            <person name="Takeyama H."/>
            <person name="Piel J."/>
        </authorList>
    </citation>
    <scope>NUCLEOTIDE SEQUENCE [LARGE SCALE GENOMIC DNA]</scope>
    <source>
        <strain evidence="4">TSY2</strain>
    </source>
</reference>
<proteinExistence type="inferred from homology"/>
<comment type="caution">
    <text evidence="3">The sequence shown here is derived from an EMBL/GenBank/DDBJ whole genome shotgun (WGS) entry which is preliminary data.</text>
</comment>
<dbReference type="EMBL" id="AZHX01002326">
    <property type="protein sequence ID" value="ETW95352.1"/>
    <property type="molecule type" value="Genomic_DNA"/>
</dbReference>
<accession>W4LBK2</accession>
<dbReference type="Proteomes" id="UP000019140">
    <property type="component" value="Unassembled WGS sequence"/>
</dbReference>
<name>W4LBK2_9BACT</name>
<dbReference type="InterPro" id="IPR008807">
    <property type="entry name" value="ROS_MUCR"/>
</dbReference>
<dbReference type="GO" id="GO:0003677">
    <property type="term" value="F:DNA binding"/>
    <property type="evidence" value="ECO:0007669"/>
    <property type="project" value="InterPro"/>
</dbReference>
<gene>
    <name evidence="3" type="ORF">ETSY2_48280</name>
</gene>
<sequence length="145" mass="16546">MTRDLLLALIEVGYVSTENLSPLLFSTYEKLVELHSAEAEESEVLPSPPSARGLGADLDWKASITRYDITCLECGDSLRQLSSRHLRRHDLDARSYRIKYGIPRTQPLSSRQATARRRELAQQIRPWEGAARSRQSRPRKRAAQE</sequence>
<organism evidence="3 4">
    <name type="scientific">Candidatus Entotheonella gemina</name>
    <dbReference type="NCBI Taxonomy" id="1429439"/>
    <lineage>
        <taxon>Bacteria</taxon>
        <taxon>Pseudomonadati</taxon>
        <taxon>Nitrospinota/Tectimicrobiota group</taxon>
        <taxon>Candidatus Tectimicrobiota</taxon>
        <taxon>Candidatus Entotheonellia</taxon>
        <taxon>Candidatus Entotheonellales</taxon>
        <taxon>Candidatus Entotheonellaceae</taxon>
        <taxon>Candidatus Entotheonella</taxon>
    </lineage>
</organism>
<dbReference type="Gene3D" id="1.10.10.1550">
    <property type="entry name" value="ROS/MUCR transcriptional regulator protein"/>
    <property type="match status" value="1"/>
</dbReference>
<protein>
    <recommendedName>
        <fullName evidence="5">MucR family transcriptional regulator</fullName>
    </recommendedName>
</protein>
<comment type="similarity">
    <text evidence="1">Belongs to the ros/MucR family.</text>
</comment>
<evidence type="ECO:0008006" key="5">
    <source>
        <dbReference type="Google" id="ProtNLM"/>
    </source>
</evidence>
<evidence type="ECO:0000256" key="2">
    <source>
        <dbReference type="SAM" id="MobiDB-lite"/>
    </source>
</evidence>
<feature type="region of interest" description="Disordered" evidence="2">
    <location>
        <begin position="104"/>
        <end position="145"/>
    </location>
</feature>